<gene>
    <name evidence="7" type="ORF">KUF71_008936</name>
</gene>
<keyword evidence="8" id="KW-1185">Reference proteome</keyword>
<feature type="compositionally biased region" description="Basic and acidic residues" evidence="6">
    <location>
        <begin position="77"/>
        <end position="87"/>
    </location>
</feature>
<reference evidence="7" key="2">
    <citation type="journal article" date="2023" name="BMC Genomics">
        <title>Pest status, molecular evolution, and epigenetic factors derived from the genome assembly of Frankliniella fusca, a thysanopteran phytovirus vector.</title>
        <authorList>
            <person name="Catto M.A."/>
            <person name="Labadie P.E."/>
            <person name="Jacobson A.L."/>
            <person name="Kennedy G.G."/>
            <person name="Srinivasan R."/>
            <person name="Hunt B.G."/>
        </authorList>
    </citation>
    <scope>NUCLEOTIDE SEQUENCE</scope>
    <source>
        <strain evidence="7">PL_HMW_Pooled</strain>
    </source>
</reference>
<dbReference type="InterPro" id="IPR052035">
    <property type="entry name" value="ZnF_BED_domain_contain"/>
</dbReference>
<keyword evidence="5" id="KW-0539">Nucleus</keyword>
<feature type="compositionally biased region" description="Low complexity" evidence="6">
    <location>
        <begin position="24"/>
        <end position="41"/>
    </location>
</feature>
<dbReference type="InterPro" id="IPR012337">
    <property type="entry name" value="RNaseH-like_sf"/>
</dbReference>
<feature type="compositionally biased region" description="Acidic residues" evidence="6">
    <location>
        <begin position="1"/>
        <end position="17"/>
    </location>
</feature>
<evidence type="ECO:0000256" key="2">
    <source>
        <dbReference type="ARBA" id="ARBA00022723"/>
    </source>
</evidence>
<protein>
    <submittedName>
        <fullName evidence="7">Zinc finger BED domain-containing protein 4</fullName>
    </submittedName>
</protein>
<feature type="compositionally biased region" description="Low complexity" evidence="6">
    <location>
        <begin position="111"/>
        <end position="122"/>
    </location>
</feature>
<organism evidence="7 8">
    <name type="scientific">Frankliniella fusca</name>
    <dbReference type="NCBI Taxonomy" id="407009"/>
    <lineage>
        <taxon>Eukaryota</taxon>
        <taxon>Metazoa</taxon>
        <taxon>Ecdysozoa</taxon>
        <taxon>Arthropoda</taxon>
        <taxon>Hexapoda</taxon>
        <taxon>Insecta</taxon>
        <taxon>Pterygota</taxon>
        <taxon>Neoptera</taxon>
        <taxon>Paraneoptera</taxon>
        <taxon>Thysanoptera</taxon>
        <taxon>Terebrantia</taxon>
        <taxon>Thripoidea</taxon>
        <taxon>Thripidae</taxon>
        <taxon>Frankliniella</taxon>
    </lineage>
</organism>
<feature type="compositionally biased region" description="Low complexity" evidence="6">
    <location>
        <begin position="132"/>
        <end position="148"/>
    </location>
</feature>
<keyword evidence="3" id="KW-0863">Zinc-finger</keyword>
<name>A0AAE1HEH8_9NEOP</name>
<dbReference type="GO" id="GO:0008270">
    <property type="term" value="F:zinc ion binding"/>
    <property type="evidence" value="ECO:0007669"/>
    <property type="project" value="UniProtKB-KW"/>
</dbReference>
<evidence type="ECO:0000256" key="4">
    <source>
        <dbReference type="ARBA" id="ARBA00022833"/>
    </source>
</evidence>
<evidence type="ECO:0000256" key="1">
    <source>
        <dbReference type="ARBA" id="ARBA00004123"/>
    </source>
</evidence>
<keyword evidence="2" id="KW-0479">Metal-binding</keyword>
<dbReference type="GO" id="GO:0005634">
    <property type="term" value="C:nucleus"/>
    <property type="evidence" value="ECO:0007669"/>
    <property type="project" value="UniProtKB-SubCell"/>
</dbReference>
<dbReference type="PANTHER" id="PTHR46481:SF10">
    <property type="entry name" value="ZINC FINGER BED DOMAIN-CONTAINING PROTEIN 39"/>
    <property type="match status" value="1"/>
</dbReference>
<dbReference type="AlphaFoldDB" id="A0AAE1HEH8"/>
<keyword evidence="4" id="KW-0862">Zinc</keyword>
<dbReference type="SUPFAM" id="SSF53098">
    <property type="entry name" value="Ribonuclease H-like"/>
    <property type="match status" value="1"/>
</dbReference>
<proteinExistence type="predicted"/>
<evidence type="ECO:0000256" key="6">
    <source>
        <dbReference type="SAM" id="MobiDB-lite"/>
    </source>
</evidence>
<feature type="region of interest" description="Disordered" evidence="6">
    <location>
        <begin position="1"/>
        <end position="41"/>
    </location>
</feature>
<dbReference type="EMBL" id="JAHWGI010000982">
    <property type="protein sequence ID" value="KAK3919809.1"/>
    <property type="molecule type" value="Genomic_DNA"/>
</dbReference>
<sequence>MAHDDIDDEDFWAEELSGDGGGSTRSTPTQAASTSSAPGPAWRHVQVAVKPACLVAEVCGRCLQKRRNPRNPIPKSEVPDTQRERRQGHFGLLNVNVSLARSSRGGEQRPAAAGSSNSGSGSRRNRTPAPAPTRSAPSTSAQSPTSTALISSSEADPEVAGLSPDELGLKPYSVVEELGFKHLIFVLEPRYEIPARTQFSRYIIPNLYNTEKNKLQVRLQELRDQFYFESISLTIDAWSSRKLDSFLAFTLQFINPIWELEHHTLDLDPFPGAHTADLICERMEDKIAEYNLNDDNIAKYVTSDNGSNMLAALEQPSEQRMLDTQIANILRTKKEWEHLKCFNHTGQLAIMDTKKDMNVNNVIDKISRLVKRYNKKCTAAAEDHLTTQEWKLAEGFVEVLRPLADHTNDMGSERKPTASMIRPTIFEITSDLNDFIRNAPRGTGIQFARQVLSNLEKRFEYYLNNETLRVATLIDPTVKDILEDDTFYPAASKVLEEKAEETYRSRIRRGLVSPNVSEVLSPPAHEAGTSSTSDIPAQPVAKKTKWKHLQMKSVRNSSGDLDEDDNLIKIKDEASKILN</sequence>
<comment type="subcellular location">
    <subcellularLocation>
        <location evidence="1">Nucleus</location>
    </subcellularLocation>
</comment>
<accession>A0AAE1HEH8</accession>
<reference evidence="7" key="1">
    <citation type="submission" date="2021-07" db="EMBL/GenBank/DDBJ databases">
        <authorList>
            <person name="Catto M.A."/>
            <person name="Jacobson A."/>
            <person name="Kennedy G."/>
            <person name="Labadie P."/>
            <person name="Hunt B.G."/>
            <person name="Srinivasan R."/>
        </authorList>
    </citation>
    <scope>NUCLEOTIDE SEQUENCE</scope>
    <source>
        <strain evidence="7">PL_HMW_Pooled</strain>
        <tissue evidence="7">Head</tissue>
    </source>
</reference>
<evidence type="ECO:0000313" key="7">
    <source>
        <dbReference type="EMBL" id="KAK3919809.1"/>
    </source>
</evidence>
<evidence type="ECO:0000313" key="8">
    <source>
        <dbReference type="Proteomes" id="UP001219518"/>
    </source>
</evidence>
<feature type="region of interest" description="Disordered" evidence="6">
    <location>
        <begin position="517"/>
        <end position="549"/>
    </location>
</feature>
<evidence type="ECO:0000256" key="3">
    <source>
        <dbReference type="ARBA" id="ARBA00022771"/>
    </source>
</evidence>
<dbReference type="PANTHER" id="PTHR46481">
    <property type="entry name" value="ZINC FINGER BED DOMAIN-CONTAINING PROTEIN 4"/>
    <property type="match status" value="1"/>
</dbReference>
<evidence type="ECO:0000256" key="5">
    <source>
        <dbReference type="ARBA" id="ARBA00023242"/>
    </source>
</evidence>
<comment type="caution">
    <text evidence="7">The sequence shown here is derived from an EMBL/GenBank/DDBJ whole genome shotgun (WGS) entry which is preliminary data.</text>
</comment>
<dbReference type="Proteomes" id="UP001219518">
    <property type="component" value="Unassembled WGS sequence"/>
</dbReference>
<feature type="region of interest" description="Disordered" evidence="6">
    <location>
        <begin position="66"/>
        <end position="162"/>
    </location>
</feature>